<evidence type="ECO:0000256" key="8">
    <source>
        <dbReference type="ARBA" id="ARBA00023157"/>
    </source>
</evidence>
<keyword evidence="3" id="KW-0119">Carbohydrate metabolism</keyword>
<dbReference type="PANTHER" id="PTHR33938">
    <property type="entry name" value="FERULOYL ESTERASE B-RELATED"/>
    <property type="match status" value="1"/>
</dbReference>
<organism evidence="11 12">
    <name type="scientific">Fusarium solani</name>
    <name type="common">Filamentous fungus</name>
    <dbReference type="NCBI Taxonomy" id="169388"/>
    <lineage>
        <taxon>Eukaryota</taxon>
        <taxon>Fungi</taxon>
        <taxon>Dikarya</taxon>
        <taxon>Ascomycota</taxon>
        <taxon>Pezizomycotina</taxon>
        <taxon>Sordariomycetes</taxon>
        <taxon>Hypocreomycetidae</taxon>
        <taxon>Hypocreales</taxon>
        <taxon>Nectriaceae</taxon>
        <taxon>Fusarium</taxon>
        <taxon>Fusarium solani species complex</taxon>
    </lineage>
</organism>
<dbReference type="InterPro" id="IPR011118">
    <property type="entry name" value="Tannase/feruloyl_esterase"/>
</dbReference>
<evidence type="ECO:0000256" key="5">
    <source>
        <dbReference type="ARBA" id="ARBA00022729"/>
    </source>
</evidence>
<keyword evidence="7" id="KW-0106">Calcium</keyword>
<evidence type="ECO:0000256" key="7">
    <source>
        <dbReference type="ARBA" id="ARBA00022837"/>
    </source>
</evidence>
<evidence type="ECO:0000313" key="11">
    <source>
        <dbReference type="EMBL" id="KAH7275422.1"/>
    </source>
</evidence>
<evidence type="ECO:0000256" key="6">
    <source>
        <dbReference type="ARBA" id="ARBA00022801"/>
    </source>
</evidence>
<keyword evidence="3" id="KW-0624">Polysaccharide degradation</keyword>
<dbReference type="PANTHER" id="PTHR33938:SF15">
    <property type="entry name" value="FERULOYL ESTERASE B-RELATED"/>
    <property type="match status" value="1"/>
</dbReference>
<protein>
    <recommendedName>
        <fullName evidence="10">Carboxylic ester hydrolase</fullName>
        <ecNumber evidence="10">3.1.1.-</ecNumber>
    </recommendedName>
</protein>
<evidence type="ECO:0000256" key="9">
    <source>
        <dbReference type="ARBA" id="ARBA00034075"/>
    </source>
</evidence>
<keyword evidence="12" id="KW-1185">Reference proteome</keyword>
<dbReference type="InterPro" id="IPR029058">
    <property type="entry name" value="AB_hydrolase_fold"/>
</dbReference>
<comment type="caution">
    <text evidence="11">The sequence shown here is derived from an EMBL/GenBank/DDBJ whole genome shotgun (WGS) entry which is preliminary data.</text>
</comment>
<accession>A0A9P9RDX9</accession>
<sequence>MFSLTGTNLTIEGLDPSCGAAWQVVTADMCRIALTVKTSPSSEISMEAWLPRNWTGRFLSVGNGGLGGCISYGDMAYTMSQGFASVGANNGHNGTTVKTLLNNTESTADFAYRSVHTGVVVGKRITEMFYGQPYTKSYYFGCSSGGRQGFKEAQDFPADFDGIVAGAPAHAMGNLTSWAGHFYPLTGNVTSPRFVPKARWPLIWRDVYSQCDGLDGAVDGVIETAECCHYDPSGLVCKGGQTKDCLTGEQAEAVRKIYSPLLDNHGNFVYPAMNPGSEDNTAFLWFSGAPVSLSYELARYIYFKDSEWDPATLKPSDYPYFWAKNPFGLNAWNGDLSLFRNRGGKVITYHGQMDSVITSGISETYYEHVSRSMQSSPKELDEFYRFFRIGGMNHCALGPGAWNFGQAGPTAHMDADHNVLEAIARWVEQGIAPETLTGTKYVNDTVSIGEEFQRKHCRYPFHNVYRGGDPKDSEAWSCVE</sequence>
<evidence type="ECO:0000256" key="1">
    <source>
        <dbReference type="ARBA" id="ARBA00006249"/>
    </source>
</evidence>
<dbReference type="SUPFAM" id="SSF53474">
    <property type="entry name" value="alpha/beta-Hydrolases"/>
    <property type="match status" value="1"/>
</dbReference>
<dbReference type="EC" id="3.1.1.-" evidence="10"/>
<evidence type="ECO:0000256" key="2">
    <source>
        <dbReference type="ARBA" id="ARBA00022487"/>
    </source>
</evidence>
<dbReference type="Proteomes" id="UP000736672">
    <property type="component" value="Unassembled WGS sequence"/>
</dbReference>
<evidence type="ECO:0000256" key="3">
    <source>
        <dbReference type="ARBA" id="ARBA00022651"/>
    </source>
</evidence>
<dbReference type="Pfam" id="PF07519">
    <property type="entry name" value="Tannase"/>
    <property type="match status" value="2"/>
</dbReference>
<comment type="catalytic activity">
    <reaction evidence="9">
        <text>feruloyl-polysaccharide + H2O = ferulate + polysaccharide.</text>
        <dbReference type="EC" id="3.1.1.73"/>
    </reaction>
</comment>
<dbReference type="AlphaFoldDB" id="A0A9P9RDX9"/>
<keyword evidence="5" id="KW-0732">Signal</keyword>
<keyword evidence="4" id="KW-0479">Metal-binding</keyword>
<evidence type="ECO:0000256" key="10">
    <source>
        <dbReference type="RuleBase" id="RU361238"/>
    </source>
</evidence>
<dbReference type="GO" id="GO:0030600">
    <property type="term" value="F:feruloyl esterase activity"/>
    <property type="evidence" value="ECO:0007669"/>
    <property type="project" value="UniProtKB-EC"/>
</dbReference>
<evidence type="ECO:0000313" key="12">
    <source>
        <dbReference type="Proteomes" id="UP000736672"/>
    </source>
</evidence>
<dbReference type="EMBL" id="JAGTJS010000001">
    <property type="protein sequence ID" value="KAH7275422.1"/>
    <property type="molecule type" value="Genomic_DNA"/>
</dbReference>
<reference evidence="11" key="1">
    <citation type="journal article" date="2021" name="Nat. Commun.">
        <title>Genetic determinants of endophytism in the Arabidopsis root mycobiome.</title>
        <authorList>
            <person name="Mesny F."/>
            <person name="Miyauchi S."/>
            <person name="Thiergart T."/>
            <person name="Pickel B."/>
            <person name="Atanasova L."/>
            <person name="Karlsson M."/>
            <person name="Huettel B."/>
            <person name="Barry K.W."/>
            <person name="Haridas S."/>
            <person name="Chen C."/>
            <person name="Bauer D."/>
            <person name="Andreopoulos W."/>
            <person name="Pangilinan J."/>
            <person name="LaButti K."/>
            <person name="Riley R."/>
            <person name="Lipzen A."/>
            <person name="Clum A."/>
            <person name="Drula E."/>
            <person name="Henrissat B."/>
            <person name="Kohler A."/>
            <person name="Grigoriev I.V."/>
            <person name="Martin F.M."/>
            <person name="Hacquard S."/>
        </authorList>
    </citation>
    <scope>NUCLEOTIDE SEQUENCE</scope>
    <source>
        <strain evidence="11">FSSC 5 MPI-SDFR-AT-0091</strain>
    </source>
</reference>
<dbReference type="GO" id="GO:0045493">
    <property type="term" value="P:xylan catabolic process"/>
    <property type="evidence" value="ECO:0007669"/>
    <property type="project" value="UniProtKB-KW"/>
</dbReference>
<dbReference type="OrthoDB" id="3039123at2759"/>
<keyword evidence="8" id="KW-1015">Disulfide bond</keyword>
<gene>
    <name evidence="11" type="ORF">B0J15DRAFT_507176</name>
</gene>
<comment type="similarity">
    <text evidence="1 10">Belongs to the tannase family.</text>
</comment>
<name>A0A9P9RDX9_FUSSL</name>
<keyword evidence="3" id="KW-0858">Xylan degradation</keyword>
<dbReference type="GO" id="GO:0046872">
    <property type="term" value="F:metal ion binding"/>
    <property type="evidence" value="ECO:0007669"/>
    <property type="project" value="UniProtKB-KW"/>
</dbReference>
<proteinExistence type="inferred from homology"/>
<keyword evidence="2" id="KW-0719">Serine esterase</keyword>
<evidence type="ECO:0000256" key="4">
    <source>
        <dbReference type="ARBA" id="ARBA00022723"/>
    </source>
</evidence>
<keyword evidence="6 10" id="KW-0378">Hydrolase</keyword>